<keyword evidence="9" id="KW-0406">Ion transport</keyword>
<keyword evidence="13 14" id="KW-0998">Cell outer membrane</keyword>
<dbReference type="GO" id="GO:0009279">
    <property type="term" value="C:cell outer membrane"/>
    <property type="evidence" value="ECO:0007669"/>
    <property type="project" value="UniProtKB-SubCell"/>
</dbReference>
<dbReference type="PROSITE" id="PS01156">
    <property type="entry name" value="TONB_DEPENDENT_REC_2"/>
    <property type="match status" value="1"/>
</dbReference>
<evidence type="ECO:0000256" key="7">
    <source>
        <dbReference type="ARBA" id="ARBA00022729"/>
    </source>
</evidence>
<keyword evidence="7" id="KW-0732">Signal</keyword>
<evidence type="ECO:0000256" key="9">
    <source>
        <dbReference type="ARBA" id="ARBA00023065"/>
    </source>
</evidence>
<dbReference type="GO" id="GO:0015891">
    <property type="term" value="P:siderophore transport"/>
    <property type="evidence" value="ECO:0007669"/>
    <property type="project" value="InterPro"/>
</dbReference>
<dbReference type="SMART" id="SM00965">
    <property type="entry name" value="STN"/>
    <property type="match status" value="1"/>
</dbReference>
<dbReference type="InterPro" id="IPR036942">
    <property type="entry name" value="Beta-barrel_TonB_sf"/>
</dbReference>
<dbReference type="AlphaFoldDB" id="A0A158CTQ7"/>
<evidence type="ECO:0000256" key="1">
    <source>
        <dbReference type="ARBA" id="ARBA00004571"/>
    </source>
</evidence>
<evidence type="ECO:0000256" key="14">
    <source>
        <dbReference type="PROSITE-ProRule" id="PRU01360"/>
    </source>
</evidence>
<dbReference type="GO" id="GO:0038023">
    <property type="term" value="F:signaling receptor activity"/>
    <property type="evidence" value="ECO:0007669"/>
    <property type="project" value="InterPro"/>
</dbReference>
<comment type="similarity">
    <text evidence="2 14 16">Belongs to the TonB-dependent receptor family.</text>
</comment>
<dbReference type="InterPro" id="IPR000531">
    <property type="entry name" value="Beta-barrel_TonB"/>
</dbReference>
<evidence type="ECO:0000256" key="11">
    <source>
        <dbReference type="ARBA" id="ARBA00023136"/>
    </source>
</evidence>
<keyword evidence="6 14" id="KW-0812">Transmembrane</keyword>
<dbReference type="Pfam" id="PF07660">
    <property type="entry name" value="STN"/>
    <property type="match status" value="1"/>
</dbReference>
<keyword evidence="3 14" id="KW-0813">Transport</keyword>
<evidence type="ECO:0000313" key="20">
    <source>
        <dbReference type="Proteomes" id="UP000071859"/>
    </source>
</evidence>
<dbReference type="RefSeq" id="WP_082883376.1">
    <property type="nucleotide sequence ID" value="NZ_FCOX02000024.1"/>
</dbReference>
<evidence type="ECO:0000256" key="17">
    <source>
        <dbReference type="SAM" id="MobiDB-lite"/>
    </source>
</evidence>
<dbReference type="Gene3D" id="2.170.130.10">
    <property type="entry name" value="TonB-dependent receptor, plug domain"/>
    <property type="match status" value="1"/>
</dbReference>
<accession>A0A158CTQ7</accession>
<keyword evidence="12 19" id="KW-0675">Receptor</keyword>
<proteinExistence type="inferred from homology"/>
<dbReference type="CDD" id="cd01347">
    <property type="entry name" value="ligand_gated_channel"/>
    <property type="match status" value="1"/>
</dbReference>
<dbReference type="OrthoDB" id="8732650at2"/>
<dbReference type="InterPro" id="IPR039426">
    <property type="entry name" value="TonB-dep_rcpt-like"/>
</dbReference>
<sequence length="836" mass="89372">MQRLSYPSSPLYNRHERDNSAARAHGTTRRPVAHAVRMAFVSIALAGSVAAINAHAQTPEEKAGRAAQAGTTRYDVPAGPLAAALSRFADQADILLSVPGELTAGKTSPGVHGTFDVNGAFNALLNGTELEAVKQADGSYSLRVPRAAGGVVTESALPAVTVVGKKVGDALPVPYAGGQVATGAALGILGDRDYMDTPFSVASYTEKLIRDEQSTSIAELLTTTDPSVRAAIDSSNRYDALTIRGFRVENSEIALNGLYGLVPSYRVGPDPIERVELLKGPGALLNGMMPSGSVGGSVNVLTKRAGDTPLNRVTAEYESDSVFGAHADLARRFGPDNRFGIRVNAARREGDTPIDEQFKRSTALSVGLDYQGERLRVSGDVIYQDDWMRAAARGYTPLAGIELPGAPDPKINLAQDFSYSSSHSLTVMGRAEYDLTSNVTLYGALGMNRFGYDKIEDPGATITNVLGDAISTSRYQQGRSHALSAEAGVRARFKTGPIDHQLVVGGNRLDTTTWFGQSIYGSYATNIYAPVRLAGLGAPLSTSPESKSSDQTLQSVAIADTLSVAQGLVQFTVGVRHQQVESNNFAVSGATTTHYDQGATTPSFALVVRPMDQLSFYANYIEALTPGATPPADAANPNQVFAPFKTKQYELGSKLDLGSFGATLSLFQIEVPSGVVDPVSKVFSLDGQQRNRGVELYGFGEPMHGVRVLGGVTWIDAKLTRTAGNRYDGNHAFGAPSVQANLGAEWDTPFFPGFTVSGRLIYTGETYVSQDNTQHVPSWTRVDLGARYTTPVFGRPVTLRANVTNLFNRYYWQANPTGYLISGMPRTFWLSLSTDF</sequence>
<dbReference type="InterPro" id="IPR010917">
    <property type="entry name" value="TonB_rcpt_CS"/>
</dbReference>
<evidence type="ECO:0000256" key="6">
    <source>
        <dbReference type="ARBA" id="ARBA00022692"/>
    </source>
</evidence>
<dbReference type="EMBL" id="FCOX02000024">
    <property type="protein sequence ID" value="SAK85621.1"/>
    <property type="molecule type" value="Genomic_DNA"/>
</dbReference>
<dbReference type="PROSITE" id="PS52016">
    <property type="entry name" value="TONB_DEPENDENT_REC_3"/>
    <property type="match status" value="1"/>
</dbReference>
<dbReference type="InterPro" id="IPR012910">
    <property type="entry name" value="Plug_dom"/>
</dbReference>
<evidence type="ECO:0000256" key="5">
    <source>
        <dbReference type="ARBA" id="ARBA00022496"/>
    </source>
</evidence>
<gene>
    <name evidence="19" type="ORF">AWB78_04346</name>
</gene>
<feature type="domain" description="Secretin/TonB short N-terminal" evidence="18">
    <location>
        <begin position="94"/>
        <end position="145"/>
    </location>
</feature>
<keyword evidence="4 14" id="KW-1134">Transmembrane beta strand</keyword>
<dbReference type="PANTHER" id="PTHR32552:SF82">
    <property type="entry name" value="FCUA PROTEIN"/>
    <property type="match status" value="1"/>
</dbReference>
<comment type="subcellular location">
    <subcellularLocation>
        <location evidence="1 14">Cell outer membrane</location>
        <topology evidence="1 14">Multi-pass membrane protein</topology>
    </subcellularLocation>
</comment>
<dbReference type="Pfam" id="PF07715">
    <property type="entry name" value="Plug"/>
    <property type="match status" value="1"/>
</dbReference>
<evidence type="ECO:0000256" key="3">
    <source>
        <dbReference type="ARBA" id="ARBA00022448"/>
    </source>
</evidence>
<evidence type="ECO:0000259" key="18">
    <source>
        <dbReference type="SMART" id="SM00965"/>
    </source>
</evidence>
<dbReference type="Gene3D" id="2.40.170.20">
    <property type="entry name" value="TonB-dependent receptor, beta-barrel domain"/>
    <property type="match status" value="1"/>
</dbReference>
<evidence type="ECO:0000256" key="12">
    <source>
        <dbReference type="ARBA" id="ARBA00023170"/>
    </source>
</evidence>
<dbReference type="InterPro" id="IPR037066">
    <property type="entry name" value="Plug_dom_sf"/>
</dbReference>
<dbReference type="Gene3D" id="3.55.50.30">
    <property type="match status" value="1"/>
</dbReference>
<feature type="short sequence motif" description="TonB C-terminal box" evidence="15">
    <location>
        <begin position="819"/>
        <end position="836"/>
    </location>
</feature>
<dbReference type="InterPro" id="IPR010105">
    <property type="entry name" value="TonB_sidphr_rcpt"/>
</dbReference>
<keyword evidence="11 14" id="KW-0472">Membrane</keyword>
<dbReference type="InterPro" id="IPR011662">
    <property type="entry name" value="Secretin/TonB_short_N"/>
</dbReference>
<keyword evidence="10 16" id="KW-0798">TonB box</keyword>
<feature type="region of interest" description="Disordered" evidence="17">
    <location>
        <begin position="1"/>
        <end position="29"/>
    </location>
</feature>
<feature type="compositionally biased region" description="Polar residues" evidence="17">
    <location>
        <begin position="1"/>
        <end position="11"/>
    </location>
</feature>
<dbReference type="SUPFAM" id="SSF56935">
    <property type="entry name" value="Porins"/>
    <property type="match status" value="1"/>
</dbReference>
<organism evidence="19 20">
    <name type="scientific">Caballeronia calidae</name>
    <dbReference type="NCBI Taxonomy" id="1777139"/>
    <lineage>
        <taxon>Bacteria</taxon>
        <taxon>Pseudomonadati</taxon>
        <taxon>Pseudomonadota</taxon>
        <taxon>Betaproteobacteria</taxon>
        <taxon>Burkholderiales</taxon>
        <taxon>Burkholderiaceae</taxon>
        <taxon>Caballeronia</taxon>
    </lineage>
</organism>
<protein>
    <submittedName>
        <fullName evidence="19">TonB-dependent siderophore receptor</fullName>
    </submittedName>
</protein>
<dbReference type="Pfam" id="PF00593">
    <property type="entry name" value="TonB_dep_Rec_b-barrel"/>
    <property type="match status" value="1"/>
</dbReference>
<reference evidence="19" key="1">
    <citation type="submission" date="2016-01" db="EMBL/GenBank/DDBJ databases">
        <authorList>
            <person name="Peeters C."/>
        </authorList>
    </citation>
    <scope>NUCLEOTIDE SEQUENCE</scope>
    <source>
        <strain evidence="19">LMG 29321</strain>
    </source>
</reference>
<keyword evidence="5" id="KW-0410">Iron transport</keyword>
<evidence type="ECO:0000256" key="2">
    <source>
        <dbReference type="ARBA" id="ARBA00009810"/>
    </source>
</evidence>
<evidence type="ECO:0000256" key="10">
    <source>
        <dbReference type="ARBA" id="ARBA00023077"/>
    </source>
</evidence>
<dbReference type="GO" id="GO:0015344">
    <property type="term" value="F:siderophore uptake transmembrane transporter activity"/>
    <property type="evidence" value="ECO:0007669"/>
    <property type="project" value="TreeGrafter"/>
</dbReference>
<evidence type="ECO:0000256" key="8">
    <source>
        <dbReference type="ARBA" id="ARBA00023004"/>
    </source>
</evidence>
<evidence type="ECO:0000256" key="4">
    <source>
        <dbReference type="ARBA" id="ARBA00022452"/>
    </source>
</evidence>
<dbReference type="PANTHER" id="PTHR32552">
    <property type="entry name" value="FERRICHROME IRON RECEPTOR-RELATED"/>
    <property type="match status" value="1"/>
</dbReference>
<evidence type="ECO:0000256" key="16">
    <source>
        <dbReference type="RuleBase" id="RU003357"/>
    </source>
</evidence>
<keyword evidence="20" id="KW-1185">Reference proteome</keyword>
<dbReference type="NCBIfam" id="TIGR01783">
    <property type="entry name" value="TonB-siderophor"/>
    <property type="match status" value="1"/>
</dbReference>
<dbReference type="Proteomes" id="UP000071859">
    <property type="component" value="Unassembled WGS sequence"/>
</dbReference>
<name>A0A158CTQ7_9BURK</name>
<evidence type="ECO:0000256" key="13">
    <source>
        <dbReference type="ARBA" id="ARBA00023237"/>
    </source>
</evidence>
<comment type="caution">
    <text evidence="19">The sequence shown here is derived from an EMBL/GenBank/DDBJ whole genome shotgun (WGS) entry which is preliminary data.</text>
</comment>
<keyword evidence="8" id="KW-0408">Iron</keyword>
<evidence type="ECO:0000313" key="19">
    <source>
        <dbReference type="EMBL" id="SAK85621.1"/>
    </source>
</evidence>
<evidence type="ECO:0000256" key="15">
    <source>
        <dbReference type="PROSITE-ProRule" id="PRU10144"/>
    </source>
</evidence>